<evidence type="ECO:0000256" key="1">
    <source>
        <dbReference type="SAM" id="MobiDB-lite"/>
    </source>
</evidence>
<gene>
    <name evidence="2" type="ORF">NMOB1V02_LOCUS4992</name>
</gene>
<evidence type="ECO:0000313" key="3">
    <source>
        <dbReference type="Proteomes" id="UP000678499"/>
    </source>
</evidence>
<dbReference type="AlphaFoldDB" id="A0A7R9BNT6"/>
<dbReference type="Proteomes" id="UP000678499">
    <property type="component" value="Unassembled WGS sequence"/>
</dbReference>
<name>A0A7R9BNT6_9CRUS</name>
<sequence>MTLDTISDERSERVLPSSITDSSACEGPSGSKSSEYMYVAHVEPALETESSCHRADESSSLDELWKLQPFRS</sequence>
<evidence type="ECO:0000313" key="2">
    <source>
        <dbReference type="EMBL" id="CAD7277257.1"/>
    </source>
</evidence>
<dbReference type="EMBL" id="OA882883">
    <property type="protein sequence ID" value="CAD7277257.1"/>
    <property type="molecule type" value="Genomic_DNA"/>
</dbReference>
<reference evidence="2" key="1">
    <citation type="submission" date="2020-11" db="EMBL/GenBank/DDBJ databases">
        <authorList>
            <person name="Tran Van P."/>
        </authorList>
    </citation>
    <scope>NUCLEOTIDE SEQUENCE</scope>
</reference>
<accession>A0A7R9BNT6</accession>
<feature type="region of interest" description="Disordered" evidence="1">
    <location>
        <begin position="1"/>
        <end position="32"/>
    </location>
</feature>
<protein>
    <submittedName>
        <fullName evidence="2">Uncharacterized protein</fullName>
    </submittedName>
</protein>
<keyword evidence="3" id="KW-1185">Reference proteome</keyword>
<organism evidence="2">
    <name type="scientific">Notodromas monacha</name>
    <dbReference type="NCBI Taxonomy" id="399045"/>
    <lineage>
        <taxon>Eukaryota</taxon>
        <taxon>Metazoa</taxon>
        <taxon>Ecdysozoa</taxon>
        <taxon>Arthropoda</taxon>
        <taxon>Crustacea</taxon>
        <taxon>Oligostraca</taxon>
        <taxon>Ostracoda</taxon>
        <taxon>Podocopa</taxon>
        <taxon>Podocopida</taxon>
        <taxon>Cypridocopina</taxon>
        <taxon>Cypridoidea</taxon>
        <taxon>Cyprididae</taxon>
        <taxon>Notodromas</taxon>
    </lineage>
</organism>
<dbReference type="EMBL" id="CAJPEX010000846">
    <property type="protein sequence ID" value="CAG0917409.1"/>
    <property type="molecule type" value="Genomic_DNA"/>
</dbReference>
<proteinExistence type="predicted"/>